<proteinExistence type="predicted"/>
<dbReference type="Proteomes" id="UP000314294">
    <property type="component" value="Unassembled WGS sequence"/>
</dbReference>
<evidence type="ECO:0000313" key="2">
    <source>
        <dbReference type="EMBL" id="TNN77114.1"/>
    </source>
</evidence>
<sequence>MKTRPGNECSITLKRLSSDVAFRSGPKEESEGAVYPAFVLGGPHCLPCRECLSRRAFPCANGWVGGERRQDKARRTRRLEGRRVDGSSASERCVATGAGLLVQGYWCRATGAGLCGLTEETSREALETAERTPERRSLITGYLRSQ</sequence>
<keyword evidence="3" id="KW-1185">Reference proteome</keyword>
<dbReference type="EMBL" id="SRLO01000087">
    <property type="protein sequence ID" value="TNN77114.1"/>
    <property type="molecule type" value="Genomic_DNA"/>
</dbReference>
<accession>A0A4Z2II39</accession>
<feature type="compositionally biased region" description="Basic and acidic residues" evidence="1">
    <location>
        <begin position="125"/>
        <end position="137"/>
    </location>
</feature>
<dbReference type="AlphaFoldDB" id="A0A4Z2II39"/>
<reference evidence="2 3" key="1">
    <citation type="submission" date="2019-03" db="EMBL/GenBank/DDBJ databases">
        <title>First draft genome of Liparis tanakae, snailfish: a comprehensive survey of snailfish specific genes.</title>
        <authorList>
            <person name="Kim W."/>
            <person name="Song I."/>
            <person name="Jeong J.-H."/>
            <person name="Kim D."/>
            <person name="Kim S."/>
            <person name="Ryu S."/>
            <person name="Song J.Y."/>
            <person name="Lee S.K."/>
        </authorList>
    </citation>
    <scope>NUCLEOTIDE SEQUENCE [LARGE SCALE GENOMIC DNA]</scope>
    <source>
        <tissue evidence="2">Muscle</tissue>
    </source>
</reference>
<gene>
    <name evidence="2" type="ORF">EYF80_012752</name>
</gene>
<feature type="region of interest" description="Disordered" evidence="1">
    <location>
        <begin position="125"/>
        <end position="146"/>
    </location>
</feature>
<name>A0A4Z2II39_9TELE</name>
<evidence type="ECO:0000313" key="3">
    <source>
        <dbReference type="Proteomes" id="UP000314294"/>
    </source>
</evidence>
<comment type="caution">
    <text evidence="2">The sequence shown here is derived from an EMBL/GenBank/DDBJ whole genome shotgun (WGS) entry which is preliminary data.</text>
</comment>
<organism evidence="2 3">
    <name type="scientific">Liparis tanakae</name>
    <name type="common">Tanaka's snailfish</name>
    <dbReference type="NCBI Taxonomy" id="230148"/>
    <lineage>
        <taxon>Eukaryota</taxon>
        <taxon>Metazoa</taxon>
        <taxon>Chordata</taxon>
        <taxon>Craniata</taxon>
        <taxon>Vertebrata</taxon>
        <taxon>Euteleostomi</taxon>
        <taxon>Actinopterygii</taxon>
        <taxon>Neopterygii</taxon>
        <taxon>Teleostei</taxon>
        <taxon>Neoteleostei</taxon>
        <taxon>Acanthomorphata</taxon>
        <taxon>Eupercaria</taxon>
        <taxon>Perciformes</taxon>
        <taxon>Cottioidei</taxon>
        <taxon>Cottales</taxon>
        <taxon>Liparidae</taxon>
        <taxon>Liparis</taxon>
    </lineage>
</organism>
<evidence type="ECO:0000256" key="1">
    <source>
        <dbReference type="SAM" id="MobiDB-lite"/>
    </source>
</evidence>
<protein>
    <submittedName>
        <fullName evidence="2">Uncharacterized protein</fullName>
    </submittedName>
</protein>